<sequence length="69" mass="7337">MIAVVILGVLTDAKWCLPTSHYYAIYSQTLVKSGVWDWLATAVTGLYSGNNGGLLRLTNTEPGVPPSVG</sequence>
<evidence type="ECO:0000313" key="1">
    <source>
        <dbReference type="EMBL" id="GGM73947.1"/>
    </source>
</evidence>
<organism evidence="1 2">
    <name type="scientific">Halarchaeum rubridurum</name>
    <dbReference type="NCBI Taxonomy" id="489911"/>
    <lineage>
        <taxon>Archaea</taxon>
        <taxon>Methanobacteriati</taxon>
        <taxon>Methanobacteriota</taxon>
        <taxon>Stenosarchaea group</taxon>
        <taxon>Halobacteria</taxon>
        <taxon>Halobacteriales</taxon>
        <taxon>Halobacteriaceae</taxon>
    </lineage>
</organism>
<dbReference type="Proteomes" id="UP000614609">
    <property type="component" value="Unassembled WGS sequence"/>
</dbReference>
<protein>
    <submittedName>
        <fullName evidence="1">Uncharacterized protein</fullName>
    </submittedName>
</protein>
<gene>
    <name evidence="1" type="ORF">GCM10009017_24850</name>
</gene>
<reference evidence="1" key="2">
    <citation type="submission" date="2020-09" db="EMBL/GenBank/DDBJ databases">
        <authorList>
            <person name="Sun Q."/>
            <person name="Ohkuma M."/>
        </authorList>
    </citation>
    <scope>NUCLEOTIDE SEQUENCE</scope>
    <source>
        <strain evidence="1">JCM 16108</strain>
    </source>
</reference>
<reference evidence="1" key="1">
    <citation type="journal article" date="2014" name="Int. J. Syst. Evol. Microbiol.">
        <title>Complete genome sequence of Corynebacterium casei LMG S-19264T (=DSM 44701T), isolated from a smear-ripened cheese.</title>
        <authorList>
            <consortium name="US DOE Joint Genome Institute (JGI-PGF)"/>
            <person name="Walter F."/>
            <person name="Albersmeier A."/>
            <person name="Kalinowski J."/>
            <person name="Ruckert C."/>
        </authorList>
    </citation>
    <scope>NUCLEOTIDE SEQUENCE</scope>
    <source>
        <strain evidence="1">JCM 16108</strain>
    </source>
</reference>
<keyword evidence="2" id="KW-1185">Reference proteome</keyword>
<accession>A0A830G3C7</accession>
<proteinExistence type="predicted"/>
<name>A0A830G3C7_9EURY</name>
<evidence type="ECO:0000313" key="2">
    <source>
        <dbReference type="Proteomes" id="UP000614609"/>
    </source>
</evidence>
<dbReference type="AlphaFoldDB" id="A0A830G3C7"/>
<dbReference type="EMBL" id="BMOO01000006">
    <property type="protein sequence ID" value="GGM73947.1"/>
    <property type="molecule type" value="Genomic_DNA"/>
</dbReference>
<comment type="caution">
    <text evidence="1">The sequence shown here is derived from an EMBL/GenBank/DDBJ whole genome shotgun (WGS) entry which is preliminary data.</text>
</comment>